<sequence length="25" mass="2777">MCGICQVFPTNTEPDPKHQSLKTCV</sequence>
<protein>
    <submittedName>
        <fullName evidence="1">Uncharacterized protein</fullName>
    </submittedName>
</protein>
<accession>A0A0E9U909</accession>
<dbReference type="EMBL" id="GBXM01086977">
    <property type="protein sequence ID" value="JAH21600.1"/>
    <property type="molecule type" value="Transcribed_RNA"/>
</dbReference>
<reference evidence="1" key="2">
    <citation type="journal article" date="2015" name="Fish Shellfish Immunol.">
        <title>Early steps in the European eel (Anguilla anguilla)-Vibrio vulnificus interaction in the gills: Role of the RtxA13 toxin.</title>
        <authorList>
            <person name="Callol A."/>
            <person name="Pajuelo D."/>
            <person name="Ebbesson L."/>
            <person name="Teles M."/>
            <person name="MacKenzie S."/>
            <person name="Amaro C."/>
        </authorList>
    </citation>
    <scope>NUCLEOTIDE SEQUENCE</scope>
</reference>
<dbReference type="EMBL" id="GBXM01035011">
    <property type="protein sequence ID" value="JAH73566.1"/>
    <property type="molecule type" value="Transcribed_RNA"/>
</dbReference>
<name>A0A0E9U909_ANGAN</name>
<reference evidence="1" key="1">
    <citation type="submission" date="2014-11" db="EMBL/GenBank/DDBJ databases">
        <authorList>
            <person name="Amaro Gonzalez C."/>
        </authorList>
    </citation>
    <scope>NUCLEOTIDE SEQUENCE</scope>
</reference>
<dbReference type="EMBL" id="GBXM01046271">
    <property type="protein sequence ID" value="JAH62306.1"/>
    <property type="molecule type" value="Transcribed_RNA"/>
</dbReference>
<organism evidence="1">
    <name type="scientific">Anguilla anguilla</name>
    <name type="common">European freshwater eel</name>
    <name type="synonym">Muraena anguilla</name>
    <dbReference type="NCBI Taxonomy" id="7936"/>
    <lineage>
        <taxon>Eukaryota</taxon>
        <taxon>Metazoa</taxon>
        <taxon>Chordata</taxon>
        <taxon>Craniata</taxon>
        <taxon>Vertebrata</taxon>
        <taxon>Euteleostomi</taxon>
        <taxon>Actinopterygii</taxon>
        <taxon>Neopterygii</taxon>
        <taxon>Teleostei</taxon>
        <taxon>Anguilliformes</taxon>
        <taxon>Anguillidae</taxon>
        <taxon>Anguilla</taxon>
    </lineage>
</organism>
<evidence type="ECO:0000313" key="1">
    <source>
        <dbReference type="EMBL" id="JAH62306.1"/>
    </source>
</evidence>
<proteinExistence type="predicted"/>
<dbReference type="AlphaFoldDB" id="A0A0E9U909"/>